<evidence type="ECO:0000313" key="1">
    <source>
        <dbReference type="EMBL" id="MCA9390218.1"/>
    </source>
</evidence>
<evidence type="ECO:0000313" key="2">
    <source>
        <dbReference type="Proteomes" id="UP000701698"/>
    </source>
</evidence>
<sequence length="55" mass="6576">MFTIRITVNGLIPANLAKLGIRRWFPDEDEQKDLRMVTKPAWVIFVFKYFFLTVE</sequence>
<reference evidence="1" key="2">
    <citation type="journal article" date="2021" name="Microbiome">
        <title>Successional dynamics and alternative stable states in a saline activated sludge microbial community over 9 years.</title>
        <authorList>
            <person name="Wang Y."/>
            <person name="Ye J."/>
            <person name="Ju F."/>
            <person name="Liu L."/>
            <person name="Boyd J.A."/>
            <person name="Deng Y."/>
            <person name="Parks D.H."/>
            <person name="Jiang X."/>
            <person name="Yin X."/>
            <person name="Woodcroft B.J."/>
            <person name="Tyson G.W."/>
            <person name="Hugenholtz P."/>
            <person name="Polz M.F."/>
            <person name="Zhang T."/>
        </authorList>
    </citation>
    <scope>NUCLEOTIDE SEQUENCE</scope>
    <source>
        <strain evidence="1">HKST-UBA01</strain>
    </source>
</reference>
<dbReference type="AlphaFoldDB" id="A0A955LGW1"/>
<gene>
    <name evidence="1" type="ORF">KC571_02335</name>
</gene>
<protein>
    <submittedName>
        <fullName evidence="1">Uncharacterized protein</fullName>
    </submittedName>
</protein>
<dbReference type="EMBL" id="JAGQKX010000047">
    <property type="protein sequence ID" value="MCA9390218.1"/>
    <property type="molecule type" value="Genomic_DNA"/>
</dbReference>
<comment type="caution">
    <text evidence="1">The sequence shown here is derived from an EMBL/GenBank/DDBJ whole genome shotgun (WGS) entry which is preliminary data.</text>
</comment>
<dbReference type="Proteomes" id="UP000701698">
    <property type="component" value="Unassembled WGS sequence"/>
</dbReference>
<accession>A0A955LGW1</accession>
<proteinExistence type="predicted"/>
<organism evidence="1 2">
    <name type="scientific">candidate division WWE3 bacterium</name>
    <dbReference type="NCBI Taxonomy" id="2053526"/>
    <lineage>
        <taxon>Bacteria</taxon>
        <taxon>Katanobacteria</taxon>
    </lineage>
</organism>
<reference evidence="1" key="1">
    <citation type="submission" date="2020-04" db="EMBL/GenBank/DDBJ databases">
        <authorList>
            <person name="Zhang T."/>
        </authorList>
    </citation>
    <scope>NUCLEOTIDE SEQUENCE</scope>
    <source>
        <strain evidence="1">HKST-UBA01</strain>
    </source>
</reference>
<name>A0A955LGW1_UNCKA</name>